<feature type="transmembrane region" description="Helical" evidence="1">
    <location>
        <begin position="9"/>
        <end position="28"/>
    </location>
</feature>
<dbReference type="EMBL" id="JBBAXC010000019">
    <property type="protein sequence ID" value="MEI5909092.1"/>
    <property type="molecule type" value="Genomic_DNA"/>
</dbReference>
<keyword evidence="1" id="KW-0812">Transmembrane</keyword>
<keyword evidence="3" id="KW-1185">Reference proteome</keyword>
<name>A0ABU8HIH6_9BACI</name>
<dbReference type="Proteomes" id="UP001312865">
    <property type="component" value="Unassembled WGS sequence"/>
</dbReference>
<comment type="caution">
    <text evidence="2">The sequence shown here is derived from an EMBL/GenBank/DDBJ whole genome shotgun (WGS) entry which is preliminary data.</text>
</comment>
<proteinExistence type="predicted"/>
<dbReference type="RefSeq" id="WP_336588534.1">
    <property type="nucleotide sequence ID" value="NZ_JBBAXC010000019.1"/>
</dbReference>
<keyword evidence="1" id="KW-0472">Membrane</keyword>
<sequence>MKIFLTKKGFLITTITLLILVISLPLLAPFVHHDDSARGAIRNHIYNEGYPYQSFISIITNDYYSDAQYGERFNVKWITWKSETGTSPSSCYAQKTNQDHYEVSCGAG</sequence>
<evidence type="ECO:0000313" key="3">
    <source>
        <dbReference type="Proteomes" id="UP001312865"/>
    </source>
</evidence>
<organism evidence="2 3">
    <name type="scientific">Bacillus spongiae</name>
    <dbReference type="NCBI Taxonomy" id="2683610"/>
    <lineage>
        <taxon>Bacteria</taxon>
        <taxon>Bacillati</taxon>
        <taxon>Bacillota</taxon>
        <taxon>Bacilli</taxon>
        <taxon>Bacillales</taxon>
        <taxon>Bacillaceae</taxon>
        <taxon>Bacillus</taxon>
    </lineage>
</organism>
<keyword evidence="1" id="KW-1133">Transmembrane helix</keyword>
<evidence type="ECO:0008006" key="4">
    <source>
        <dbReference type="Google" id="ProtNLM"/>
    </source>
</evidence>
<gene>
    <name evidence="2" type="ORF">WAK64_18740</name>
</gene>
<protein>
    <recommendedName>
        <fullName evidence="4">DUF3139 domain-containing protein</fullName>
    </recommendedName>
</protein>
<accession>A0ABU8HIH6</accession>
<reference evidence="2 3" key="1">
    <citation type="journal article" date="2018" name="J. Microbiol.">
        <title>Bacillus spongiae sp. nov., isolated from sponge of Jeju Island.</title>
        <authorList>
            <person name="Lee G.E."/>
            <person name="Im W.T."/>
            <person name="Park J.S."/>
        </authorList>
    </citation>
    <scope>NUCLEOTIDE SEQUENCE [LARGE SCALE GENOMIC DNA]</scope>
    <source>
        <strain evidence="2 3">135PIL107-10</strain>
    </source>
</reference>
<evidence type="ECO:0000313" key="2">
    <source>
        <dbReference type="EMBL" id="MEI5909092.1"/>
    </source>
</evidence>
<evidence type="ECO:0000256" key="1">
    <source>
        <dbReference type="SAM" id="Phobius"/>
    </source>
</evidence>